<name>X6MB23_RETFI</name>
<evidence type="ECO:0000313" key="2">
    <source>
        <dbReference type="Proteomes" id="UP000023152"/>
    </source>
</evidence>
<sequence>MILFSLKKASILNDGVKCRIVFGAVVFYCCAFIKADILQLNVQEQDRTTKQTQKKKKKKKVDNECTHKTLEKFDKVLCMGEGSCAHSIIKIEENMEEEQEYEIDCWGSKACENATIVLQHDNTTVYKDAKSHALSIKCRGAFSCPLLSVVVAQPF</sequence>
<accession>X6MB23</accession>
<protein>
    <submittedName>
        <fullName evidence="1">Uncharacterized protein</fullName>
    </submittedName>
</protein>
<organism evidence="1 2">
    <name type="scientific">Reticulomyxa filosa</name>
    <dbReference type="NCBI Taxonomy" id="46433"/>
    <lineage>
        <taxon>Eukaryota</taxon>
        <taxon>Sar</taxon>
        <taxon>Rhizaria</taxon>
        <taxon>Retaria</taxon>
        <taxon>Foraminifera</taxon>
        <taxon>Monothalamids</taxon>
        <taxon>Reticulomyxidae</taxon>
        <taxon>Reticulomyxa</taxon>
    </lineage>
</organism>
<comment type="caution">
    <text evidence="1">The sequence shown here is derived from an EMBL/GenBank/DDBJ whole genome shotgun (WGS) entry which is preliminary data.</text>
</comment>
<dbReference type="AlphaFoldDB" id="X6MB23"/>
<dbReference type="EMBL" id="ASPP01023075">
    <property type="protein sequence ID" value="ETO10841.1"/>
    <property type="molecule type" value="Genomic_DNA"/>
</dbReference>
<proteinExistence type="predicted"/>
<dbReference type="Proteomes" id="UP000023152">
    <property type="component" value="Unassembled WGS sequence"/>
</dbReference>
<gene>
    <name evidence="1" type="ORF">RFI_26537</name>
</gene>
<evidence type="ECO:0000313" key="1">
    <source>
        <dbReference type="EMBL" id="ETO10841.1"/>
    </source>
</evidence>
<keyword evidence="2" id="KW-1185">Reference proteome</keyword>
<reference evidence="1 2" key="1">
    <citation type="journal article" date="2013" name="Curr. Biol.">
        <title>The Genome of the Foraminiferan Reticulomyxa filosa.</title>
        <authorList>
            <person name="Glockner G."/>
            <person name="Hulsmann N."/>
            <person name="Schleicher M."/>
            <person name="Noegel A.A."/>
            <person name="Eichinger L."/>
            <person name="Gallinger C."/>
            <person name="Pawlowski J."/>
            <person name="Sierra R."/>
            <person name="Euteneuer U."/>
            <person name="Pillet L."/>
            <person name="Moustafa A."/>
            <person name="Platzer M."/>
            <person name="Groth M."/>
            <person name="Szafranski K."/>
            <person name="Schliwa M."/>
        </authorList>
    </citation>
    <scope>NUCLEOTIDE SEQUENCE [LARGE SCALE GENOMIC DNA]</scope>
</reference>